<feature type="transmembrane region" description="Helical" evidence="1">
    <location>
        <begin position="6"/>
        <end position="25"/>
    </location>
</feature>
<keyword evidence="3" id="KW-1185">Reference proteome</keyword>
<comment type="caution">
    <text evidence="2">The sequence shown here is derived from an EMBL/GenBank/DDBJ whole genome shotgun (WGS) entry which is preliminary data.</text>
</comment>
<proteinExistence type="predicted"/>
<dbReference type="EMBL" id="JAFBEC010000008">
    <property type="protein sequence ID" value="MBM7633875.1"/>
    <property type="molecule type" value="Genomic_DNA"/>
</dbReference>
<evidence type="ECO:0000256" key="1">
    <source>
        <dbReference type="SAM" id="Phobius"/>
    </source>
</evidence>
<accession>A0ABS2PEL5</accession>
<keyword evidence="1" id="KW-1133">Transmembrane helix</keyword>
<keyword evidence="1" id="KW-0472">Membrane</keyword>
<feature type="transmembrane region" description="Helical" evidence="1">
    <location>
        <begin position="41"/>
        <end position="61"/>
    </location>
</feature>
<evidence type="ECO:0008006" key="4">
    <source>
        <dbReference type="Google" id="ProtNLM"/>
    </source>
</evidence>
<evidence type="ECO:0000313" key="2">
    <source>
        <dbReference type="EMBL" id="MBM7633875.1"/>
    </source>
</evidence>
<gene>
    <name evidence="2" type="ORF">JOD17_002971</name>
</gene>
<sequence>MAVLSGLLLLLAPLVGLTGIILFIVRKSKKADRLSNVFRGRYFFAGGFLMFFVGLIGLVAFTDSSELAGSFEEGLDAAETEVENSSEDVTAVEELSNDDLSTENVIESEDTSSKAEIEEENDSLPYAIMFEDHASYASDNQIEMHDKSIDFINENEVLFSEDASAEEIFSDADEVDTRELTKSLSNHYGNHYQINGTVIEIEEEEMPSAILTYIHILDENFNSITAILYKEAEGVFENDDITLTGTPLGAYSFENVSGGHTNAIFFAATHAEHYEVEIE</sequence>
<reference evidence="2 3" key="1">
    <citation type="submission" date="2021-01" db="EMBL/GenBank/DDBJ databases">
        <title>Genomic Encyclopedia of Type Strains, Phase IV (KMG-IV): sequencing the most valuable type-strain genomes for metagenomic binning, comparative biology and taxonomic classification.</title>
        <authorList>
            <person name="Goeker M."/>
        </authorList>
    </citation>
    <scope>NUCLEOTIDE SEQUENCE [LARGE SCALE GENOMIC DNA]</scope>
    <source>
        <strain evidence="2 3">DSM 25540</strain>
    </source>
</reference>
<protein>
    <recommendedName>
        <fullName evidence="4">DUF4190 domain-containing protein</fullName>
    </recommendedName>
</protein>
<organism evidence="2 3">
    <name type="scientific">Geomicrobium sediminis</name>
    <dbReference type="NCBI Taxonomy" id="1347788"/>
    <lineage>
        <taxon>Bacteria</taxon>
        <taxon>Bacillati</taxon>
        <taxon>Bacillota</taxon>
        <taxon>Bacilli</taxon>
        <taxon>Bacillales</taxon>
        <taxon>Geomicrobium</taxon>
    </lineage>
</organism>
<evidence type="ECO:0000313" key="3">
    <source>
        <dbReference type="Proteomes" id="UP000741863"/>
    </source>
</evidence>
<dbReference type="Proteomes" id="UP000741863">
    <property type="component" value="Unassembled WGS sequence"/>
</dbReference>
<name>A0ABS2PEL5_9BACL</name>
<keyword evidence="1" id="KW-0812">Transmembrane</keyword>
<dbReference type="RefSeq" id="WP_204698605.1">
    <property type="nucleotide sequence ID" value="NZ_JAFBEC010000008.1"/>
</dbReference>